<protein>
    <submittedName>
        <fullName evidence="2">Uncharacterized protein</fullName>
    </submittedName>
</protein>
<dbReference type="PANTHER" id="PTHR15131:SF3">
    <property type="entry name" value="SNRNA-ACTIVATING PROTEIN COMPLEX SUBUNIT 1"/>
    <property type="match status" value="1"/>
</dbReference>
<dbReference type="GO" id="GO:0042796">
    <property type="term" value="P:snRNA transcription by RNA polymerase III"/>
    <property type="evidence" value="ECO:0007669"/>
    <property type="project" value="TreeGrafter"/>
</dbReference>
<proteinExistence type="predicted"/>
<evidence type="ECO:0000313" key="3">
    <source>
        <dbReference type="Proteomes" id="UP000305067"/>
    </source>
</evidence>
<dbReference type="InterPro" id="IPR019188">
    <property type="entry name" value="SNAPC1"/>
</dbReference>
<dbReference type="EMBL" id="ML178815">
    <property type="protein sequence ID" value="TFL06592.1"/>
    <property type="molecule type" value="Genomic_DNA"/>
</dbReference>
<dbReference type="STRING" id="1884261.A0A5C3QXF6"/>
<sequence>MAHLVPPSSRKGVAVLQPIYFTSSVFVENFKHDVHTLFQAFQHSVQSNNQLPFSTFKHIWVSNGWHWMHYRVLDPRSRLGLSSIALRIFLEYATDTDLPPITRVAALFAVYVFHGTQPNPDAPELARSTHIPISYDMLELLVNLPEEVNTPELAFLRPSTAHVLRACLRDQVFYILPHSSHSPQDPRHLPRFGLDRDEVVQSEPQPAPQNPDKRRKPTKAEKMRSAREATVQLTQWLGDGLGAGGNQHVEANIHSRLQQQTEEQRTVYQEDKVRMLQDIEQNSELLHNANQDTLAQVKRIQEDAARHGMEVGAPEVQGAGTRATALQRVEQAAGEWSHGKGGVLGFLEGSGLASKE</sequence>
<feature type="compositionally biased region" description="Basic and acidic residues" evidence="1">
    <location>
        <begin position="218"/>
        <end position="227"/>
    </location>
</feature>
<keyword evidence="3" id="KW-1185">Reference proteome</keyword>
<feature type="region of interest" description="Disordered" evidence="1">
    <location>
        <begin position="200"/>
        <end position="228"/>
    </location>
</feature>
<dbReference type="Proteomes" id="UP000305067">
    <property type="component" value="Unassembled WGS sequence"/>
</dbReference>
<dbReference type="Pfam" id="PF09808">
    <property type="entry name" value="SNAPC1"/>
    <property type="match status" value="1"/>
</dbReference>
<gene>
    <name evidence="2" type="ORF">BDV98DRAFT_600615</name>
</gene>
<name>A0A5C3QXF6_9AGAR</name>
<dbReference type="GO" id="GO:0043565">
    <property type="term" value="F:sequence-specific DNA binding"/>
    <property type="evidence" value="ECO:0007669"/>
    <property type="project" value="TreeGrafter"/>
</dbReference>
<dbReference type="PANTHER" id="PTHR15131">
    <property type="entry name" value="SMALL NUCLEAR RNA ACTIVATING COMPLEX, POLYPEPTIDE 1"/>
    <property type="match status" value="1"/>
</dbReference>
<dbReference type="AlphaFoldDB" id="A0A5C3QXF6"/>
<reference evidence="2 3" key="1">
    <citation type="journal article" date="2019" name="Nat. Ecol. Evol.">
        <title>Megaphylogeny resolves global patterns of mushroom evolution.</title>
        <authorList>
            <person name="Varga T."/>
            <person name="Krizsan K."/>
            <person name="Foldi C."/>
            <person name="Dima B."/>
            <person name="Sanchez-Garcia M."/>
            <person name="Sanchez-Ramirez S."/>
            <person name="Szollosi G.J."/>
            <person name="Szarkandi J.G."/>
            <person name="Papp V."/>
            <person name="Albert L."/>
            <person name="Andreopoulos W."/>
            <person name="Angelini C."/>
            <person name="Antonin V."/>
            <person name="Barry K.W."/>
            <person name="Bougher N.L."/>
            <person name="Buchanan P."/>
            <person name="Buyck B."/>
            <person name="Bense V."/>
            <person name="Catcheside P."/>
            <person name="Chovatia M."/>
            <person name="Cooper J."/>
            <person name="Damon W."/>
            <person name="Desjardin D."/>
            <person name="Finy P."/>
            <person name="Geml J."/>
            <person name="Haridas S."/>
            <person name="Hughes K."/>
            <person name="Justo A."/>
            <person name="Karasinski D."/>
            <person name="Kautmanova I."/>
            <person name="Kiss B."/>
            <person name="Kocsube S."/>
            <person name="Kotiranta H."/>
            <person name="LaButti K.M."/>
            <person name="Lechner B.E."/>
            <person name="Liimatainen K."/>
            <person name="Lipzen A."/>
            <person name="Lukacs Z."/>
            <person name="Mihaltcheva S."/>
            <person name="Morgado L.N."/>
            <person name="Niskanen T."/>
            <person name="Noordeloos M.E."/>
            <person name="Ohm R.A."/>
            <person name="Ortiz-Santana B."/>
            <person name="Ovrebo C."/>
            <person name="Racz N."/>
            <person name="Riley R."/>
            <person name="Savchenko A."/>
            <person name="Shiryaev A."/>
            <person name="Soop K."/>
            <person name="Spirin V."/>
            <person name="Szebenyi C."/>
            <person name="Tomsovsky M."/>
            <person name="Tulloss R.E."/>
            <person name="Uehling J."/>
            <person name="Grigoriev I.V."/>
            <person name="Vagvolgyi C."/>
            <person name="Papp T."/>
            <person name="Martin F.M."/>
            <person name="Miettinen O."/>
            <person name="Hibbett D.S."/>
            <person name="Nagy L.G."/>
        </authorList>
    </citation>
    <scope>NUCLEOTIDE SEQUENCE [LARGE SCALE GENOMIC DNA]</scope>
    <source>
        <strain evidence="2 3">CBS 309.79</strain>
    </source>
</reference>
<dbReference type="GO" id="GO:0019185">
    <property type="term" value="C:snRNA-activating protein complex"/>
    <property type="evidence" value="ECO:0007669"/>
    <property type="project" value="TreeGrafter"/>
</dbReference>
<dbReference type="OrthoDB" id="3253083at2759"/>
<accession>A0A5C3QXF6</accession>
<dbReference type="GO" id="GO:0042795">
    <property type="term" value="P:snRNA transcription by RNA polymerase II"/>
    <property type="evidence" value="ECO:0007669"/>
    <property type="project" value="TreeGrafter"/>
</dbReference>
<evidence type="ECO:0000313" key="2">
    <source>
        <dbReference type="EMBL" id="TFL06592.1"/>
    </source>
</evidence>
<evidence type="ECO:0000256" key="1">
    <source>
        <dbReference type="SAM" id="MobiDB-lite"/>
    </source>
</evidence>
<organism evidence="2 3">
    <name type="scientific">Pterulicium gracile</name>
    <dbReference type="NCBI Taxonomy" id="1884261"/>
    <lineage>
        <taxon>Eukaryota</taxon>
        <taxon>Fungi</taxon>
        <taxon>Dikarya</taxon>
        <taxon>Basidiomycota</taxon>
        <taxon>Agaricomycotina</taxon>
        <taxon>Agaricomycetes</taxon>
        <taxon>Agaricomycetidae</taxon>
        <taxon>Agaricales</taxon>
        <taxon>Pleurotineae</taxon>
        <taxon>Pterulaceae</taxon>
        <taxon>Pterulicium</taxon>
    </lineage>
</organism>